<evidence type="ECO:0000256" key="3">
    <source>
        <dbReference type="ARBA" id="ARBA00023163"/>
    </source>
</evidence>
<reference evidence="5" key="1">
    <citation type="submission" date="2020-08" db="EMBL/GenBank/DDBJ databases">
        <title>Genome public.</title>
        <authorList>
            <person name="Liu C."/>
            <person name="Sun Q."/>
        </authorList>
    </citation>
    <scope>NUCLEOTIDE SEQUENCE</scope>
    <source>
        <strain evidence="5">NSJ-12</strain>
    </source>
</reference>
<name>A0A926IF62_9FIRM</name>
<dbReference type="SUPFAM" id="SSF46785">
    <property type="entry name" value="Winged helix' DNA-binding domain"/>
    <property type="match status" value="1"/>
</dbReference>
<dbReference type="GO" id="GO:0003677">
    <property type="term" value="F:DNA binding"/>
    <property type="evidence" value="ECO:0007669"/>
    <property type="project" value="UniProtKB-KW"/>
</dbReference>
<dbReference type="SMART" id="SM00345">
    <property type="entry name" value="HTH_GNTR"/>
    <property type="match status" value="1"/>
</dbReference>
<dbReference type="Proteomes" id="UP000655830">
    <property type="component" value="Unassembled WGS sequence"/>
</dbReference>
<dbReference type="PROSITE" id="PS50949">
    <property type="entry name" value="HTH_GNTR"/>
    <property type="match status" value="1"/>
</dbReference>
<accession>A0A926IF62</accession>
<feature type="domain" description="HTH gntR-type" evidence="4">
    <location>
        <begin position="11"/>
        <end position="79"/>
    </location>
</feature>
<keyword evidence="3" id="KW-0804">Transcription</keyword>
<organism evidence="5 6">
    <name type="scientific">Zhenhengia yiwuensis</name>
    <dbReference type="NCBI Taxonomy" id="2763666"/>
    <lineage>
        <taxon>Bacteria</taxon>
        <taxon>Bacillati</taxon>
        <taxon>Bacillota</taxon>
        <taxon>Clostridia</taxon>
        <taxon>Lachnospirales</taxon>
        <taxon>Lachnospiraceae</taxon>
        <taxon>Zhenhengia</taxon>
    </lineage>
</organism>
<comment type="caution">
    <text evidence="5">The sequence shown here is derived from an EMBL/GenBank/DDBJ whole genome shotgun (WGS) entry which is preliminary data.</text>
</comment>
<dbReference type="PANTHER" id="PTHR38445:SF7">
    <property type="entry name" value="GNTR-FAMILY TRANSCRIPTIONAL REGULATOR"/>
    <property type="match status" value="1"/>
</dbReference>
<dbReference type="EMBL" id="JACRSY010000025">
    <property type="protein sequence ID" value="MBC8580689.1"/>
    <property type="molecule type" value="Genomic_DNA"/>
</dbReference>
<sequence>MDIIISNQSATPLYLQISEQMKHLIVTGELTAGDMLPSIRGLAKDLKVSIITTKKAYEELEEGGFIETLPGKGSYVSTVNLDILKEAQISKIEESLHDIIESAKKIGLSKAELKERIELLYEEE</sequence>
<evidence type="ECO:0000259" key="4">
    <source>
        <dbReference type="PROSITE" id="PS50949"/>
    </source>
</evidence>
<evidence type="ECO:0000313" key="5">
    <source>
        <dbReference type="EMBL" id="MBC8580689.1"/>
    </source>
</evidence>
<dbReference type="Pfam" id="PF00392">
    <property type="entry name" value="GntR"/>
    <property type="match status" value="1"/>
</dbReference>
<dbReference type="InterPro" id="IPR036390">
    <property type="entry name" value="WH_DNA-bd_sf"/>
</dbReference>
<dbReference type="Gene3D" id="1.10.10.10">
    <property type="entry name" value="Winged helix-like DNA-binding domain superfamily/Winged helix DNA-binding domain"/>
    <property type="match status" value="1"/>
</dbReference>
<evidence type="ECO:0000313" key="6">
    <source>
        <dbReference type="Proteomes" id="UP000655830"/>
    </source>
</evidence>
<gene>
    <name evidence="5" type="ORF">H8718_14295</name>
</gene>
<dbReference type="GO" id="GO:0003700">
    <property type="term" value="F:DNA-binding transcription factor activity"/>
    <property type="evidence" value="ECO:0007669"/>
    <property type="project" value="InterPro"/>
</dbReference>
<dbReference type="InterPro" id="IPR036388">
    <property type="entry name" value="WH-like_DNA-bd_sf"/>
</dbReference>
<dbReference type="PANTHER" id="PTHR38445">
    <property type="entry name" value="HTH-TYPE TRANSCRIPTIONAL REPRESSOR YTRA"/>
    <property type="match status" value="1"/>
</dbReference>
<proteinExistence type="predicted"/>
<dbReference type="AlphaFoldDB" id="A0A926IF62"/>
<keyword evidence="1" id="KW-0805">Transcription regulation</keyword>
<keyword evidence="6" id="KW-1185">Reference proteome</keyword>
<protein>
    <submittedName>
        <fullName evidence="5">GntR family transcriptional regulator</fullName>
    </submittedName>
</protein>
<dbReference type="InterPro" id="IPR000524">
    <property type="entry name" value="Tscrpt_reg_HTH_GntR"/>
</dbReference>
<dbReference type="RefSeq" id="WP_249333409.1">
    <property type="nucleotide sequence ID" value="NZ_JACRSY010000025.1"/>
</dbReference>
<evidence type="ECO:0000256" key="2">
    <source>
        <dbReference type="ARBA" id="ARBA00023125"/>
    </source>
</evidence>
<dbReference type="CDD" id="cd07377">
    <property type="entry name" value="WHTH_GntR"/>
    <property type="match status" value="1"/>
</dbReference>
<evidence type="ECO:0000256" key="1">
    <source>
        <dbReference type="ARBA" id="ARBA00023015"/>
    </source>
</evidence>
<keyword evidence="2" id="KW-0238">DNA-binding</keyword>